<dbReference type="PANTHER" id="PTHR48047:SF45">
    <property type="entry name" value="SCOPOLETIN GLUCOSYLTRANSFERASE-LIKE"/>
    <property type="match status" value="1"/>
</dbReference>
<dbReference type="InParanoid" id="V4SBL2"/>
<dbReference type="eggNOG" id="KOG1192">
    <property type="taxonomic scope" value="Eukaryota"/>
</dbReference>
<dbReference type="PANTHER" id="PTHR48047">
    <property type="entry name" value="GLYCOSYLTRANSFERASE"/>
    <property type="match status" value="1"/>
</dbReference>
<dbReference type="Gramene" id="ESR36205">
    <property type="protein sequence ID" value="ESR36205"/>
    <property type="gene ID" value="CICLE_v10030025mg"/>
</dbReference>
<feature type="region of interest" description="Disordered" evidence="3">
    <location>
        <begin position="193"/>
        <end position="218"/>
    </location>
</feature>
<dbReference type="GO" id="GO:0035251">
    <property type="term" value="F:UDP-glucosyltransferase activity"/>
    <property type="evidence" value="ECO:0007669"/>
    <property type="project" value="TreeGrafter"/>
</dbReference>
<evidence type="ECO:0000313" key="4">
    <source>
        <dbReference type="EMBL" id="ESR36205.1"/>
    </source>
</evidence>
<keyword evidence="5" id="KW-1185">Reference proteome</keyword>
<keyword evidence="2" id="KW-0328">Glycosyltransferase</keyword>
<organism evidence="4 5">
    <name type="scientific">Citrus clementina</name>
    <name type="common">Clementine</name>
    <name type="synonym">Citrus deliciosa x Citrus sinensis</name>
    <dbReference type="NCBI Taxonomy" id="85681"/>
    <lineage>
        <taxon>Eukaryota</taxon>
        <taxon>Viridiplantae</taxon>
        <taxon>Streptophyta</taxon>
        <taxon>Embryophyta</taxon>
        <taxon>Tracheophyta</taxon>
        <taxon>Spermatophyta</taxon>
        <taxon>Magnoliopsida</taxon>
        <taxon>eudicotyledons</taxon>
        <taxon>Gunneridae</taxon>
        <taxon>Pentapetalae</taxon>
        <taxon>rosids</taxon>
        <taxon>malvids</taxon>
        <taxon>Sapindales</taxon>
        <taxon>Rutaceae</taxon>
        <taxon>Aurantioideae</taxon>
        <taxon>Citrus</taxon>
    </lineage>
</organism>
<reference evidence="4 5" key="1">
    <citation type="submission" date="2013-10" db="EMBL/GenBank/DDBJ databases">
        <authorList>
            <consortium name="International Citrus Genome Consortium"/>
            <person name="Jenkins J."/>
            <person name="Schmutz J."/>
            <person name="Prochnik S."/>
            <person name="Rokhsar D."/>
            <person name="Gmitter F."/>
            <person name="Ollitrault P."/>
            <person name="Machado M."/>
            <person name="Talon M."/>
            <person name="Wincker P."/>
            <person name="Jaillon O."/>
            <person name="Morgante M."/>
        </authorList>
    </citation>
    <scope>NUCLEOTIDE SEQUENCE</scope>
    <source>
        <strain evidence="5">cv. Clemenules</strain>
    </source>
</reference>
<dbReference type="KEGG" id="cic:CICLE_v10030025mg"/>
<protein>
    <submittedName>
        <fullName evidence="4">Uncharacterized protein</fullName>
    </submittedName>
</protein>
<accession>V4SBL2</accession>
<evidence type="ECO:0000256" key="3">
    <source>
        <dbReference type="SAM" id="MobiDB-lite"/>
    </source>
</evidence>
<dbReference type="STRING" id="85681.V4SBL2"/>
<evidence type="ECO:0000313" key="5">
    <source>
        <dbReference type="Proteomes" id="UP000030687"/>
    </source>
</evidence>
<dbReference type="SUPFAM" id="SSF53756">
    <property type="entry name" value="UDP-Glycosyltransferase/glycogen phosphorylase"/>
    <property type="match status" value="1"/>
</dbReference>
<comment type="similarity">
    <text evidence="1">Belongs to the UDP-glycosyltransferase family.</text>
</comment>
<gene>
    <name evidence="4" type="ORF">CICLE_v10030025mg</name>
</gene>
<keyword evidence="2" id="KW-0808">Transferase</keyword>
<evidence type="ECO:0000256" key="1">
    <source>
        <dbReference type="ARBA" id="ARBA00009995"/>
    </source>
</evidence>
<evidence type="ECO:0000256" key="2">
    <source>
        <dbReference type="ARBA" id="ARBA00022676"/>
    </source>
</evidence>
<dbReference type="EMBL" id="KI536978">
    <property type="protein sequence ID" value="ESR36205.1"/>
    <property type="molecule type" value="Genomic_DNA"/>
</dbReference>
<name>V4SBL2_CITCL</name>
<sequence length="218" mass="24220">MAGEIRKLHIFFFPLMAHGHMIPLVDMAKLFGSRGVKTTVITTPANATLFSKAIPRANELGIEIDIKTIKFPSVEVGLPEGSENLNEMTSQPDMPVKFLKGVTMLQEPLELLLQEHKPNCLVADMLFPWATDAAAKFGIPRLVFHGTSFLSLCATACLMLYEPHKKVSSVSEPFVIPNLPGDIKLTRNQLPDTMKQDDETDFSSVDAEERPQQLNLFL</sequence>
<dbReference type="Proteomes" id="UP000030687">
    <property type="component" value="Unassembled WGS sequence"/>
</dbReference>
<dbReference type="OMA" id="ANSIECY"/>
<dbReference type="AlphaFoldDB" id="V4SBL2"/>
<proteinExistence type="inferred from homology"/>
<dbReference type="Gene3D" id="3.40.50.2000">
    <property type="entry name" value="Glycogen Phosphorylase B"/>
    <property type="match status" value="1"/>
</dbReference>